<dbReference type="Proteomes" id="UP000269396">
    <property type="component" value="Unassembled WGS sequence"/>
</dbReference>
<accession>A0A3P8JJY2</accession>
<dbReference type="EMBL" id="UZAL01035820">
    <property type="protein sequence ID" value="VDP68539.1"/>
    <property type="molecule type" value="Genomic_DNA"/>
</dbReference>
<evidence type="ECO:0000313" key="4">
    <source>
        <dbReference type="Proteomes" id="UP000269396"/>
    </source>
</evidence>
<proteinExistence type="predicted"/>
<reference evidence="3 4" key="1">
    <citation type="submission" date="2018-11" db="EMBL/GenBank/DDBJ databases">
        <authorList>
            <consortium name="Pathogen Informatics"/>
        </authorList>
    </citation>
    <scope>NUCLEOTIDE SEQUENCE [LARGE SCALE GENOMIC DNA]</scope>
    <source>
        <strain>Denwood</strain>
        <strain evidence="4">Zambia</strain>
    </source>
</reference>
<keyword evidence="4" id="KW-1185">Reference proteome</keyword>
<evidence type="ECO:0000259" key="2">
    <source>
        <dbReference type="Pfam" id="PF25408"/>
    </source>
</evidence>
<dbReference type="Pfam" id="PF25408">
    <property type="entry name" value="AAA_lid_NAV1"/>
    <property type="match status" value="1"/>
</dbReference>
<evidence type="ECO:0000256" key="1">
    <source>
        <dbReference type="ARBA" id="ARBA00023054"/>
    </source>
</evidence>
<dbReference type="AlphaFoldDB" id="A0A3P8JJY2"/>
<gene>
    <name evidence="3" type="ORF">SMTD_LOCUS15413</name>
</gene>
<name>A0A3P8JJY2_9TREM</name>
<organism evidence="3 4">
    <name type="scientific">Schistosoma mattheei</name>
    <dbReference type="NCBI Taxonomy" id="31246"/>
    <lineage>
        <taxon>Eukaryota</taxon>
        <taxon>Metazoa</taxon>
        <taxon>Spiralia</taxon>
        <taxon>Lophotrochozoa</taxon>
        <taxon>Platyhelminthes</taxon>
        <taxon>Trematoda</taxon>
        <taxon>Digenea</taxon>
        <taxon>Strigeidida</taxon>
        <taxon>Schistosomatoidea</taxon>
        <taxon>Schistosomatidae</taxon>
        <taxon>Schistosoma</taxon>
    </lineage>
</organism>
<evidence type="ECO:0000313" key="3">
    <source>
        <dbReference type="EMBL" id="VDP68539.1"/>
    </source>
</evidence>
<dbReference type="InterPro" id="IPR057568">
    <property type="entry name" value="CortBP2_NAV1-like_AAA_lid"/>
</dbReference>
<keyword evidence="1" id="KW-0175">Coiled coil</keyword>
<sequence length="116" mass="14130">MHNHYHETTLEDTHQFHLINPLIFLSLPFHDDFSNSELWFIDLWNNQIVKMIKNFIDQWSNHHQKSIKQPVNCIDPTNWILSTWPWHTTNWLECFHKHKHNNTDMISPPCLIHLIE</sequence>
<protein>
    <recommendedName>
        <fullName evidence="2">CortBP2/NAV1-like AAA+ ATPase lid domain-containing protein</fullName>
    </recommendedName>
</protein>
<feature type="domain" description="CortBP2/NAV1-like AAA+ ATPase lid" evidence="2">
    <location>
        <begin position="17"/>
        <end position="90"/>
    </location>
</feature>